<feature type="region of interest" description="Disordered" evidence="1">
    <location>
        <begin position="1"/>
        <end position="66"/>
    </location>
</feature>
<dbReference type="AlphaFoldDB" id="A0A9J6DXN7"/>
<reference evidence="2" key="1">
    <citation type="journal article" date="2020" name="Cell">
        <title>Large-Scale Comparative Analyses of Tick Genomes Elucidate Their Genetic Diversity and Vector Capacities.</title>
        <authorList>
            <consortium name="Tick Genome and Microbiome Consortium (TIGMIC)"/>
            <person name="Jia N."/>
            <person name="Wang J."/>
            <person name="Shi W."/>
            <person name="Du L."/>
            <person name="Sun Y."/>
            <person name="Zhan W."/>
            <person name="Jiang J.F."/>
            <person name="Wang Q."/>
            <person name="Zhang B."/>
            <person name="Ji P."/>
            <person name="Bell-Sakyi L."/>
            <person name="Cui X.M."/>
            <person name="Yuan T.T."/>
            <person name="Jiang B.G."/>
            <person name="Yang W.F."/>
            <person name="Lam T.T."/>
            <person name="Chang Q.C."/>
            <person name="Ding S.J."/>
            <person name="Wang X.J."/>
            <person name="Zhu J.G."/>
            <person name="Ruan X.D."/>
            <person name="Zhao L."/>
            <person name="Wei J.T."/>
            <person name="Ye R.Z."/>
            <person name="Que T.C."/>
            <person name="Du C.H."/>
            <person name="Zhou Y.H."/>
            <person name="Cheng J.X."/>
            <person name="Dai P.F."/>
            <person name="Guo W.B."/>
            <person name="Han X.H."/>
            <person name="Huang E.J."/>
            <person name="Li L.F."/>
            <person name="Wei W."/>
            <person name="Gao Y.C."/>
            <person name="Liu J.Z."/>
            <person name="Shao H.Z."/>
            <person name="Wang X."/>
            <person name="Wang C.C."/>
            <person name="Yang T.C."/>
            <person name="Huo Q.B."/>
            <person name="Li W."/>
            <person name="Chen H.Y."/>
            <person name="Chen S.E."/>
            <person name="Zhou L.G."/>
            <person name="Ni X.B."/>
            <person name="Tian J.H."/>
            <person name="Sheng Y."/>
            <person name="Liu T."/>
            <person name="Pan Y.S."/>
            <person name="Xia L.Y."/>
            <person name="Li J."/>
            <person name="Zhao F."/>
            <person name="Cao W.C."/>
        </authorList>
    </citation>
    <scope>NUCLEOTIDE SEQUENCE</scope>
    <source>
        <strain evidence="2">Rmic-2018</strain>
    </source>
</reference>
<evidence type="ECO:0000313" key="3">
    <source>
        <dbReference type="Proteomes" id="UP000821866"/>
    </source>
</evidence>
<gene>
    <name evidence="2" type="ORF">HPB51_023683</name>
</gene>
<sequence>MPTPSGHAPAQARDEEPQPQRPSILEGKLDKTLEQPAATTSESMEAVSSASQPQSQSAGKRKANTSTASLHAETDIATAVSKAVSVALTTLDVKFKVRFNTLQQAIADSNTSLIALNSNMEGTNNSLNALKNYTKSITAEIHARLEHREHPPTFGQPAMLQAGPKPAMA</sequence>
<feature type="compositionally biased region" description="Low complexity" evidence="1">
    <location>
        <begin position="46"/>
        <end position="58"/>
    </location>
</feature>
<dbReference type="EMBL" id="JABSTU010000007">
    <property type="protein sequence ID" value="KAH8026665.1"/>
    <property type="molecule type" value="Genomic_DNA"/>
</dbReference>
<organism evidence="2 3">
    <name type="scientific">Rhipicephalus microplus</name>
    <name type="common">Cattle tick</name>
    <name type="synonym">Boophilus microplus</name>
    <dbReference type="NCBI Taxonomy" id="6941"/>
    <lineage>
        <taxon>Eukaryota</taxon>
        <taxon>Metazoa</taxon>
        <taxon>Ecdysozoa</taxon>
        <taxon>Arthropoda</taxon>
        <taxon>Chelicerata</taxon>
        <taxon>Arachnida</taxon>
        <taxon>Acari</taxon>
        <taxon>Parasitiformes</taxon>
        <taxon>Ixodida</taxon>
        <taxon>Ixodoidea</taxon>
        <taxon>Ixodidae</taxon>
        <taxon>Rhipicephalinae</taxon>
        <taxon>Rhipicephalus</taxon>
        <taxon>Boophilus</taxon>
    </lineage>
</organism>
<name>A0A9J6DXN7_RHIMP</name>
<accession>A0A9J6DXN7</accession>
<reference evidence="2" key="2">
    <citation type="submission" date="2021-09" db="EMBL/GenBank/DDBJ databases">
        <authorList>
            <person name="Jia N."/>
            <person name="Wang J."/>
            <person name="Shi W."/>
            <person name="Du L."/>
            <person name="Sun Y."/>
            <person name="Zhan W."/>
            <person name="Jiang J."/>
            <person name="Wang Q."/>
            <person name="Zhang B."/>
            <person name="Ji P."/>
            <person name="Sakyi L.B."/>
            <person name="Cui X."/>
            <person name="Yuan T."/>
            <person name="Jiang B."/>
            <person name="Yang W."/>
            <person name="Lam T.T.-Y."/>
            <person name="Chang Q."/>
            <person name="Ding S."/>
            <person name="Wang X."/>
            <person name="Zhu J."/>
            <person name="Ruan X."/>
            <person name="Zhao L."/>
            <person name="Wei J."/>
            <person name="Que T."/>
            <person name="Du C."/>
            <person name="Cheng J."/>
            <person name="Dai P."/>
            <person name="Han X."/>
            <person name="Huang E."/>
            <person name="Gao Y."/>
            <person name="Liu J."/>
            <person name="Shao H."/>
            <person name="Ye R."/>
            <person name="Li L."/>
            <person name="Wei W."/>
            <person name="Wang X."/>
            <person name="Wang C."/>
            <person name="Huo Q."/>
            <person name="Li W."/>
            <person name="Guo W."/>
            <person name="Chen H."/>
            <person name="Chen S."/>
            <person name="Zhou L."/>
            <person name="Zhou L."/>
            <person name="Ni X."/>
            <person name="Tian J."/>
            <person name="Zhou Y."/>
            <person name="Sheng Y."/>
            <person name="Liu T."/>
            <person name="Pan Y."/>
            <person name="Xia L."/>
            <person name="Li J."/>
            <person name="Zhao F."/>
            <person name="Cao W."/>
        </authorList>
    </citation>
    <scope>NUCLEOTIDE SEQUENCE</scope>
    <source>
        <strain evidence="2">Rmic-2018</strain>
        <tissue evidence="2">Larvae</tissue>
    </source>
</reference>
<proteinExistence type="predicted"/>
<protein>
    <submittedName>
        <fullName evidence="2">Uncharacterized protein</fullName>
    </submittedName>
</protein>
<evidence type="ECO:0000313" key="2">
    <source>
        <dbReference type="EMBL" id="KAH8026665.1"/>
    </source>
</evidence>
<dbReference type="Proteomes" id="UP000821866">
    <property type="component" value="Unassembled WGS sequence"/>
</dbReference>
<comment type="caution">
    <text evidence="2">The sequence shown here is derived from an EMBL/GenBank/DDBJ whole genome shotgun (WGS) entry which is preliminary data.</text>
</comment>
<evidence type="ECO:0000256" key="1">
    <source>
        <dbReference type="SAM" id="MobiDB-lite"/>
    </source>
</evidence>
<feature type="region of interest" description="Disordered" evidence="1">
    <location>
        <begin position="150"/>
        <end position="169"/>
    </location>
</feature>
<keyword evidence="3" id="KW-1185">Reference proteome</keyword>